<dbReference type="GO" id="GO:0009986">
    <property type="term" value="C:cell surface"/>
    <property type="evidence" value="ECO:0007669"/>
    <property type="project" value="TreeGrafter"/>
</dbReference>
<evidence type="ECO:0000256" key="3">
    <source>
        <dbReference type="ARBA" id="ARBA00022729"/>
    </source>
</evidence>
<dbReference type="PANTHER" id="PTHR13869">
    <property type="entry name" value="MYELIN P0 RELATED"/>
    <property type="match status" value="1"/>
</dbReference>
<keyword evidence="5 9" id="KW-0472">Membrane</keyword>
<evidence type="ECO:0000256" key="4">
    <source>
        <dbReference type="ARBA" id="ARBA00022989"/>
    </source>
</evidence>
<evidence type="ECO:0000256" key="5">
    <source>
        <dbReference type="ARBA" id="ARBA00023136"/>
    </source>
</evidence>
<sequence>MDASIKLTKMQFRDNGTYYCSVLNLADVTVMTSRIQLRVVTKGELGSGQSPGSVRCRSPVTSSDKESLPQTNTALIVRAVVVAIIGLILIAVVTYFTMRRQESSHDYENCTSHLKRDSQVRFRSGVTGEGSRVQLEGFQV</sequence>
<reference evidence="10" key="1">
    <citation type="journal article" date="2023" name="Science">
        <title>Genome structures resolve the early diversification of teleost fishes.</title>
        <authorList>
            <person name="Parey E."/>
            <person name="Louis A."/>
            <person name="Montfort J."/>
            <person name="Bouchez O."/>
            <person name="Roques C."/>
            <person name="Iampietro C."/>
            <person name="Lluch J."/>
            <person name="Castinel A."/>
            <person name="Donnadieu C."/>
            <person name="Desvignes T."/>
            <person name="Floi Bucao C."/>
            <person name="Jouanno E."/>
            <person name="Wen M."/>
            <person name="Mejri S."/>
            <person name="Dirks R."/>
            <person name="Jansen H."/>
            <person name="Henkel C."/>
            <person name="Chen W.J."/>
            <person name="Zahm M."/>
            <person name="Cabau C."/>
            <person name="Klopp C."/>
            <person name="Thompson A.W."/>
            <person name="Robinson-Rechavi M."/>
            <person name="Braasch I."/>
            <person name="Lecointre G."/>
            <person name="Bobe J."/>
            <person name="Postlethwait J.H."/>
            <person name="Berthelot C."/>
            <person name="Roest Crollius H."/>
            <person name="Guiguen Y."/>
        </authorList>
    </citation>
    <scope>NUCLEOTIDE SEQUENCE</scope>
    <source>
        <strain evidence="10">NC1722</strain>
    </source>
</reference>
<name>A0AAD7R2Q6_9TELE</name>
<dbReference type="InterPro" id="IPR013783">
    <property type="entry name" value="Ig-like_fold"/>
</dbReference>
<keyword evidence="4 9" id="KW-1133">Transmembrane helix</keyword>
<keyword evidence="3" id="KW-0732">Signal</keyword>
<evidence type="ECO:0000256" key="6">
    <source>
        <dbReference type="ARBA" id="ARBA00023157"/>
    </source>
</evidence>
<dbReference type="PANTHER" id="PTHR13869:SF19">
    <property type="entry name" value="MYELIN PROTEIN ZERO-LIKE PROTEIN 1"/>
    <property type="match status" value="1"/>
</dbReference>
<evidence type="ECO:0000313" key="11">
    <source>
        <dbReference type="Proteomes" id="UP001221898"/>
    </source>
</evidence>
<gene>
    <name evidence="10" type="ORF">AAFF_G00440020</name>
</gene>
<dbReference type="Proteomes" id="UP001221898">
    <property type="component" value="Unassembled WGS sequence"/>
</dbReference>
<comment type="caution">
    <text evidence="10">The sequence shown here is derived from an EMBL/GenBank/DDBJ whole genome shotgun (WGS) entry which is preliminary data.</text>
</comment>
<protein>
    <submittedName>
        <fullName evidence="10">Uncharacterized protein</fullName>
    </submittedName>
</protein>
<dbReference type="GO" id="GO:0005886">
    <property type="term" value="C:plasma membrane"/>
    <property type="evidence" value="ECO:0007669"/>
    <property type="project" value="TreeGrafter"/>
</dbReference>
<proteinExistence type="predicted"/>
<dbReference type="Gene3D" id="2.60.40.10">
    <property type="entry name" value="Immunoglobulins"/>
    <property type="match status" value="1"/>
</dbReference>
<evidence type="ECO:0000256" key="8">
    <source>
        <dbReference type="SAM" id="MobiDB-lite"/>
    </source>
</evidence>
<evidence type="ECO:0000256" key="9">
    <source>
        <dbReference type="SAM" id="Phobius"/>
    </source>
</evidence>
<dbReference type="SUPFAM" id="SSF48726">
    <property type="entry name" value="Immunoglobulin"/>
    <property type="match status" value="1"/>
</dbReference>
<dbReference type="EMBL" id="JAINUG010000988">
    <property type="protein sequence ID" value="KAJ8358424.1"/>
    <property type="molecule type" value="Genomic_DNA"/>
</dbReference>
<evidence type="ECO:0000256" key="1">
    <source>
        <dbReference type="ARBA" id="ARBA00004370"/>
    </source>
</evidence>
<keyword evidence="7" id="KW-0393">Immunoglobulin domain</keyword>
<dbReference type="InterPro" id="IPR000920">
    <property type="entry name" value="Myelin_P0-rel"/>
</dbReference>
<keyword evidence="2 9" id="KW-0812">Transmembrane</keyword>
<accession>A0AAD7R2Q6</accession>
<dbReference type="AlphaFoldDB" id="A0AAD7R2Q6"/>
<evidence type="ECO:0000313" key="10">
    <source>
        <dbReference type="EMBL" id="KAJ8358424.1"/>
    </source>
</evidence>
<feature type="region of interest" description="Disordered" evidence="8">
    <location>
        <begin position="44"/>
        <end position="65"/>
    </location>
</feature>
<feature type="transmembrane region" description="Helical" evidence="9">
    <location>
        <begin position="75"/>
        <end position="96"/>
    </location>
</feature>
<evidence type="ECO:0000256" key="2">
    <source>
        <dbReference type="ARBA" id="ARBA00022692"/>
    </source>
</evidence>
<comment type="subcellular location">
    <subcellularLocation>
        <location evidence="1">Membrane</location>
    </subcellularLocation>
</comment>
<evidence type="ECO:0000256" key="7">
    <source>
        <dbReference type="ARBA" id="ARBA00023319"/>
    </source>
</evidence>
<keyword evidence="11" id="KW-1185">Reference proteome</keyword>
<dbReference type="InterPro" id="IPR036179">
    <property type="entry name" value="Ig-like_dom_sf"/>
</dbReference>
<keyword evidence="6" id="KW-1015">Disulfide bond</keyword>
<organism evidence="10 11">
    <name type="scientific">Aldrovandia affinis</name>
    <dbReference type="NCBI Taxonomy" id="143900"/>
    <lineage>
        <taxon>Eukaryota</taxon>
        <taxon>Metazoa</taxon>
        <taxon>Chordata</taxon>
        <taxon>Craniata</taxon>
        <taxon>Vertebrata</taxon>
        <taxon>Euteleostomi</taxon>
        <taxon>Actinopterygii</taxon>
        <taxon>Neopterygii</taxon>
        <taxon>Teleostei</taxon>
        <taxon>Notacanthiformes</taxon>
        <taxon>Halosauridae</taxon>
        <taxon>Aldrovandia</taxon>
    </lineage>
</organism>
<dbReference type="GO" id="GO:0005925">
    <property type="term" value="C:focal adhesion"/>
    <property type="evidence" value="ECO:0007669"/>
    <property type="project" value="TreeGrafter"/>
</dbReference>